<keyword evidence="3" id="KW-1185">Reference proteome</keyword>
<dbReference type="RefSeq" id="WP_343839597.1">
    <property type="nucleotide sequence ID" value="NZ_BAAADO010000003.1"/>
</dbReference>
<evidence type="ECO:0000313" key="3">
    <source>
        <dbReference type="Proteomes" id="UP001500880"/>
    </source>
</evidence>
<dbReference type="Proteomes" id="UP001500880">
    <property type="component" value="Unassembled WGS sequence"/>
</dbReference>
<feature type="transmembrane region" description="Helical" evidence="1">
    <location>
        <begin position="109"/>
        <end position="130"/>
    </location>
</feature>
<feature type="transmembrane region" description="Helical" evidence="1">
    <location>
        <begin position="20"/>
        <end position="40"/>
    </location>
</feature>
<dbReference type="EMBL" id="BAAADO010000003">
    <property type="protein sequence ID" value="GAA0490716.1"/>
    <property type="molecule type" value="Genomic_DNA"/>
</dbReference>
<evidence type="ECO:0000313" key="2">
    <source>
        <dbReference type="EMBL" id="GAA0490716.1"/>
    </source>
</evidence>
<keyword evidence="1" id="KW-0472">Membrane</keyword>
<feature type="transmembrane region" description="Helical" evidence="1">
    <location>
        <begin position="52"/>
        <end position="76"/>
    </location>
</feature>
<keyword evidence="1" id="KW-1133">Transmembrane helix</keyword>
<organism evidence="2 3">
    <name type="scientific">Salinibacillus aidingensis</name>
    <dbReference type="NCBI Taxonomy" id="237684"/>
    <lineage>
        <taxon>Bacteria</taxon>
        <taxon>Bacillati</taxon>
        <taxon>Bacillota</taxon>
        <taxon>Bacilli</taxon>
        <taxon>Bacillales</taxon>
        <taxon>Bacillaceae</taxon>
        <taxon>Salinibacillus</taxon>
    </lineage>
</organism>
<dbReference type="InterPro" id="IPR021683">
    <property type="entry name" value="DUF3267"/>
</dbReference>
<reference evidence="3" key="1">
    <citation type="journal article" date="2019" name="Int. J. Syst. Evol. Microbiol.">
        <title>The Global Catalogue of Microorganisms (GCM) 10K type strain sequencing project: providing services to taxonomists for standard genome sequencing and annotation.</title>
        <authorList>
            <consortium name="The Broad Institute Genomics Platform"/>
            <consortium name="The Broad Institute Genome Sequencing Center for Infectious Disease"/>
            <person name="Wu L."/>
            <person name="Ma J."/>
        </authorList>
    </citation>
    <scope>NUCLEOTIDE SEQUENCE [LARGE SCALE GENOMIC DNA]</scope>
    <source>
        <strain evidence="3">JCM 12389</strain>
    </source>
</reference>
<feature type="transmembrane region" description="Helical" evidence="1">
    <location>
        <begin position="136"/>
        <end position="154"/>
    </location>
</feature>
<dbReference type="Pfam" id="PF11667">
    <property type="entry name" value="DUF3267"/>
    <property type="match status" value="1"/>
</dbReference>
<accession>A0ABP3L2U3</accession>
<proteinExistence type="predicted"/>
<comment type="caution">
    <text evidence="2">The sequence shown here is derived from an EMBL/GenBank/DDBJ whole genome shotgun (WGS) entry which is preliminary data.</text>
</comment>
<evidence type="ECO:0000256" key="1">
    <source>
        <dbReference type="SAM" id="Phobius"/>
    </source>
</evidence>
<sequence>MNNCWKTVNVSREFGLGRLYLMSSFLAFFSFIILFLPYSIYHQDVLIKDHGFIPLLIILFTLPTVHQMAHVIPLILCYKRTKINWSVLLRFVPALMVKPKSSLSKKVSIFMWLGPTLFLTIPALIAGFVLADYYPYILLFTAFNIGLSLKDYYYCKQFLKAPKKCKIENAKDGYDILIQK</sequence>
<name>A0ABP3L2U3_9BACI</name>
<keyword evidence="1" id="KW-0812">Transmembrane</keyword>
<gene>
    <name evidence="2" type="ORF">GCM10008986_15930</name>
</gene>
<protein>
    <submittedName>
        <fullName evidence="2">DUF3267 domain-containing protein</fullName>
    </submittedName>
</protein>